<proteinExistence type="predicted"/>
<dbReference type="InterPro" id="IPR032710">
    <property type="entry name" value="NTF2-like_dom_sf"/>
</dbReference>
<dbReference type="RefSeq" id="WP_114658128.1">
    <property type="nucleotide sequence ID" value="NZ_CP031194.1"/>
</dbReference>
<evidence type="ECO:0000313" key="1">
    <source>
        <dbReference type="EMBL" id="AXG76749.1"/>
    </source>
</evidence>
<dbReference type="SUPFAM" id="SSF54427">
    <property type="entry name" value="NTF2-like"/>
    <property type="match status" value="1"/>
</dbReference>
<dbReference type="Gene3D" id="3.10.450.50">
    <property type="match status" value="1"/>
</dbReference>
<dbReference type="EMBL" id="CP031194">
    <property type="protein sequence ID" value="AXG76749.1"/>
    <property type="molecule type" value="Genomic_DNA"/>
</dbReference>
<protein>
    <recommendedName>
        <fullName evidence="3">Nuclear transport factor 2 family protein</fullName>
    </recommendedName>
</protein>
<dbReference type="Pfam" id="PF07366">
    <property type="entry name" value="SnoaL"/>
    <property type="match status" value="1"/>
</dbReference>
<dbReference type="OrthoDB" id="9182871at2"/>
<dbReference type="GO" id="GO:0030638">
    <property type="term" value="P:polyketide metabolic process"/>
    <property type="evidence" value="ECO:0007669"/>
    <property type="project" value="InterPro"/>
</dbReference>
<reference evidence="2" key="1">
    <citation type="submission" date="2018-07" db="EMBL/GenBank/DDBJ databases">
        <authorList>
            <person name="Zhao J."/>
        </authorList>
    </citation>
    <scope>NUCLEOTIDE SEQUENCE [LARGE SCALE GENOMIC DNA]</scope>
    <source>
        <strain evidence="2">GSSD-12</strain>
    </source>
</reference>
<sequence>MTDAVVQRNLDNTLLLLQDAMPRGDFDLIRSLVTVDAPIRRAGFADLYALTGDTIPQSGNFVEWLEAGWKVLSGALTDQKAEARDIVASGNTVMLHYRMTALHSSTFAGAPATGKRVEWEEIGVLHFNDEGRITDLWFMCQELSLAEQIGCTAQLV</sequence>
<dbReference type="InterPro" id="IPR009959">
    <property type="entry name" value="Cyclase_SnoaL-like"/>
</dbReference>
<dbReference type="KEGG" id="spad:DVK44_02595"/>
<keyword evidence="2" id="KW-1185">Reference proteome</keyword>
<evidence type="ECO:0000313" key="2">
    <source>
        <dbReference type="Proteomes" id="UP000253868"/>
    </source>
</evidence>
<gene>
    <name evidence="1" type="ORF">DVK44_02595</name>
</gene>
<accession>A0A345HJ75</accession>
<dbReference type="Proteomes" id="UP000253868">
    <property type="component" value="Chromosome"/>
</dbReference>
<organism evidence="1 2">
    <name type="scientific">Streptomyces paludis</name>
    <dbReference type="NCBI Taxonomy" id="2282738"/>
    <lineage>
        <taxon>Bacteria</taxon>
        <taxon>Bacillati</taxon>
        <taxon>Actinomycetota</taxon>
        <taxon>Actinomycetes</taxon>
        <taxon>Kitasatosporales</taxon>
        <taxon>Streptomycetaceae</taxon>
        <taxon>Streptomyces</taxon>
    </lineage>
</organism>
<name>A0A345HJ75_9ACTN</name>
<evidence type="ECO:0008006" key="3">
    <source>
        <dbReference type="Google" id="ProtNLM"/>
    </source>
</evidence>
<dbReference type="AlphaFoldDB" id="A0A345HJ75"/>